<dbReference type="Proteomes" id="UP000829720">
    <property type="component" value="Unassembled WGS sequence"/>
</dbReference>
<keyword evidence="10" id="KW-0732">Signal</keyword>
<organism evidence="11 12">
    <name type="scientific">Albula goreensis</name>
    <dbReference type="NCBI Taxonomy" id="1534307"/>
    <lineage>
        <taxon>Eukaryota</taxon>
        <taxon>Metazoa</taxon>
        <taxon>Chordata</taxon>
        <taxon>Craniata</taxon>
        <taxon>Vertebrata</taxon>
        <taxon>Euteleostomi</taxon>
        <taxon>Actinopterygii</taxon>
        <taxon>Neopterygii</taxon>
        <taxon>Teleostei</taxon>
        <taxon>Albuliformes</taxon>
        <taxon>Albulidae</taxon>
        <taxon>Albula</taxon>
    </lineage>
</organism>
<keyword evidence="7" id="KW-0325">Glycoprotein</keyword>
<keyword evidence="4" id="KW-0677">Repeat</keyword>
<dbReference type="Pfam" id="PF00232">
    <property type="entry name" value="Glyco_hydro_1"/>
    <property type="match status" value="3"/>
</dbReference>
<dbReference type="GO" id="GO:0005886">
    <property type="term" value="C:plasma membrane"/>
    <property type="evidence" value="ECO:0007669"/>
    <property type="project" value="UniProtKB-SubCell"/>
</dbReference>
<keyword evidence="2" id="KW-1003">Cell membrane</keyword>
<evidence type="ECO:0008006" key="13">
    <source>
        <dbReference type="Google" id="ProtNLM"/>
    </source>
</evidence>
<keyword evidence="12" id="KW-1185">Reference proteome</keyword>
<dbReference type="InterPro" id="IPR001360">
    <property type="entry name" value="Glyco_hydro_1"/>
</dbReference>
<evidence type="ECO:0000313" key="11">
    <source>
        <dbReference type="EMBL" id="KAI1903426.1"/>
    </source>
</evidence>
<dbReference type="EMBL" id="JAERUA010000002">
    <property type="protein sequence ID" value="KAI1903426.1"/>
    <property type="molecule type" value="Genomic_DNA"/>
</dbReference>
<feature type="chain" id="PRO_5035916074" description="Klotho" evidence="10">
    <location>
        <begin position="25"/>
        <end position="1021"/>
    </location>
</feature>
<dbReference type="GO" id="GO:0005975">
    <property type="term" value="P:carbohydrate metabolic process"/>
    <property type="evidence" value="ECO:0007669"/>
    <property type="project" value="InterPro"/>
</dbReference>
<evidence type="ECO:0000256" key="2">
    <source>
        <dbReference type="ARBA" id="ARBA00022475"/>
    </source>
</evidence>
<dbReference type="GO" id="GO:0008543">
    <property type="term" value="P:fibroblast growth factor receptor signaling pathway"/>
    <property type="evidence" value="ECO:0007669"/>
    <property type="project" value="TreeGrafter"/>
</dbReference>
<dbReference type="FunFam" id="3.20.20.80:FF:000042">
    <property type="entry name" value="Klotho"/>
    <property type="match status" value="1"/>
</dbReference>
<evidence type="ECO:0000256" key="3">
    <source>
        <dbReference type="ARBA" id="ARBA00022692"/>
    </source>
</evidence>
<evidence type="ECO:0000256" key="5">
    <source>
        <dbReference type="ARBA" id="ARBA00022989"/>
    </source>
</evidence>
<protein>
    <recommendedName>
        <fullName evidence="13">Klotho</fullName>
    </recommendedName>
</protein>
<feature type="transmembrane region" description="Helical" evidence="9">
    <location>
        <begin position="994"/>
        <end position="1017"/>
    </location>
</feature>
<feature type="signal peptide" evidence="10">
    <location>
        <begin position="1"/>
        <end position="24"/>
    </location>
</feature>
<evidence type="ECO:0000256" key="1">
    <source>
        <dbReference type="ARBA" id="ARBA00004162"/>
    </source>
</evidence>
<evidence type="ECO:0000256" key="9">
    <source>
        <dbReference type="SAM" id="Phobius"/>
    </source>
</evidence>
<comment type="subcellular location">
    <subcellularLocation>
        <location evidence="1">Cell membrane</location>
        <topology evidence="1">Single-pass membrane protein</topology>
    </subcellularLocation>
</comment>
<dbReference type="PANTHER" id="PTHR10353">
    <property type="entry name" value="GLYCOSYL HYDROLASE"/>
    <property type="match status" value="1"/>
</dbReference>
<gene>
    <name evidence="11" type="ORF">AGOR_G00027060</name>
</gene>
<dbReference type="FunFam" id="3.20.20.80:FF:000062">
    <property type="entry name" value="Klotho"/>
    <property type="match status" value="1"/>
</dbReference>
<dbReference type="PANTHER" id="PTHR10353:SF10">
    <property type="entry name" value="KLOTHO"/>
    <property type="match status" value="1"/>
</dbReference>
<dbReference type="GO" id="GO:0005104">
    <property type="term" value="F:fibroblast growth factor receptor binding"/>
    <property type="evidence" value="ECO:0007669"/>
    <property type="project" value="TreeGrafter"/>
</dbReference>
<evidence type="ECO:0000256" key="10">
    <source>
        <dbReference type="SAM" id="SignalP"/>
    </source>
</evidence>
<evidence type="ECO:0000256" key="8">
    <source>
        <dbReference type="ARBA" id="ARBA00060858"/>
    </source>
</evidence>
<dbReference type="GO" id="GO:0017134">
    <property type="term" value="F:fibroblast growth factor binding"/>
    <property type="evidence" value="ECO:0007669"/>
    <property type="project" value="TreeGrafter"/>
</dbReference>
<sequence>MMQMTRLLLLLFLTLSVEVNSTTAGPGAGLHTWERFKKLPYPYDQAFLYDTFPDGFMWSVGTAAYSVEGAFEKDDKGLSVWDTFTRGGNRKATGDVGSDSYHNIQGDIRALQQLGVSHYRFSLSWPRIFPNGSRSSYNEKGAVYYKSLIQKLKEVGVQPVVTLYHWDLPDALQRAYGGWSDPILVDLFKDYADFCFKTFGDDVKFWITIDNPFVVAWHGYGTGIMAPGIKNDPDLPYRVGHNLLKAHAAAWHVYNEQYRPVQGGKVSMALGSHWIGPSKTRRENLPACQCSLNFVLGWFAQPLFVDGDYPQCMKNNLSSRLPTFTQAERAYINGTADFFALSFGPSLSFQLINESLKFGQKEELDLRMLLYWIRAEYDDPPIFIVESGWFVNGNTKTEDPKHMYYLKRFIMETLKSIRYDKVRVIGYTAWSLVDGFEWYREYTIRRGLFYVDFDTTDMKREPKISATFYKKLIESNGFPPLPENMPVSGVFPCNFAWGVAANSIQVQTSVSHLELGHVALGSKIRSRDPLCNLKPESRVETTPSQFADPSVYIWNITGNGELRRLDGVWASLPRRAPRCADYTSIRHQVSQLRRMHVNHFHFSLNWSTVVPTGNVSEANTTLLRYYNCFVGELLRANITPVVTLWHYIRGRSSLPGPLEARKGWRSQDTVQAFAEYARLCYQELGAHVKLWITLNEPNAEKLSYEVGHNLLRAHALAWHAYDREFRHAQGGKISLTLHTDWVEPAYSFNRDDVVPANRVLDFRIGWFAEPIFSGADYPAGMRSWLQQRNTLDLFNFHLPVFSDADRELVRGTYDFFALSHFTTTMVSDVVEDKYTFEGMLEVHYMYDVTWIMSPRRGSPVVPWGLRKVLNWVNSKYKGIPIYIMSNGVDEDPARFKDSLRVYYLYNYINEALKAYKLDGVNLQGYFAYALSDERDPGFGMYGRVHDDSVVKSSLHHYRNIIDHNGFPSPSATPQHCPRLAEPCPGCRLFAKRPIVGFLSLVGSALLITVGMIIYYAAKRHK</sequence>
<reference evidence="11" key="1">
    <citation type="submission" date="2021-01" db="EMBL/GenBank/DDBJ databases">
        <authorList>
            <person name="Zahm M."/>
            <person name="Roques C."/>
            <person name="Cabau C."/>
            <person name="Klopp C."/>
            <person name="Donnadieu C."/>
            <person name="Jouanno E."/>
            <person name="Lampietro C."/>
            <person name="Louis A."/>
            <person name="Herpin A."/>
            <person name="Echchiki A."/>
            <person name="Berthelot C."/>
            <person name="Parey E."/>
            <person name="Roest-Crollius H."/>
            <person name="Braasch I."/>
            <person name="Postlethwait J."/>
            <person name="Bobe J."/>
            <person name="Montfort J."/>
            <person name="Bouchez O."/>
            <person name="Begum T."/>
            <person name="Mejri S."/>
            <person name="Adams A."/>
            <person name="Chen W.-J."/>
            <person name="Guiguen Y."/>
        </authorList>
    </citation>
    <scope>NUCLEOTIDE SEQUENCE</scope>
    <source>
        <tissue evidence="11">Blood</tissue>
    </source>
</reference>
<evidence type="ECO:0000256" key="4">
    <source>
        <dbReference type="ARBA" id="ARBA00022737"/>
    </source>
</evidence>
<dbReference type="OrthoDB" id="65569at2759"/>
<evidence type="ECO:0000256" key="6">
    <source>
        <dbReference type="ARBA" id="ARBA00023136"/>
    </source>
</evidence>
<dbReference type="PRINTS" id="PR00131">
    <property type="entry name" value="GLHYDRLASE1"/>
</dbReference>
<name>A0A8T3E585_9TELE</name>
<keyword evidence="5 9" id="KW-1133">Transmembrane helix</keyword>
<accession>A0A8T3E585</accession>
<comment type="similarity">
    <text evidence="8">Belongs to the glycosyl hydrolase 1 family. Klotho subfamily.</text>
</comment>
<keyword evidence="3 9" id="KW-0812">Transmembrane</keyword>
<comment type="caution">
    <text evidence="11">The sequence shown here is derived from an EMBL/GenBank/DDBJ whole genome shotgun (WGS) entry which is preliminary data.</text>
</comment>
<dbReference type="Gene3D" id="3.20.20.80">
    <property type="entry name" value="Glycosidases"/>
    <property type="match status" value="2"/>
</dbReference>
<proteinExistence type="inferred from homology"/>
<evidence type="ECO:0000313" key="12">
    <source>
        <dbReference type="Proteomes" id="UP000829720"/>
    </source>
</evidence>
<dbReference type="InterPro" id="IPR017853">
    <property type="entry name" value="GH"/>
</dbReference>
<dbReference type="GO" id="GO:0004553">
    <property type="term" value="F:hydrolase activity, hydrolyzing O-glycosyl compounds"/>
    <property type="evidence" value="ECO:0007669"/>
    <property type="project" value="InterPro"/>
</dbReference>
<dbReference type="SUPFAM" id="SSF51445">
    <property type="entry name" value="(Trans)glycosidases"/>
    <property type="match status" value="2"/>
</dbReference>
<evidence type="ECO:0000256" key="7">
    <source>
        <dbReference type="ARBA" id="ARBA00023180"/>
    </source>
</evidence>
<keyword evidence="6 9" id="KW-0472">Membrane</keyword>
<dbReference type="AlphaFoldDB" id="A0A8T3E585"/>